<sequence length="196" mass="21969">MTQPTVQPKLTPQFCFNTTALRDFLRLSRASIDDSITQNLNALPSASSAPFDPNSVHVRTPRPRSHVDPAACETFKSHVLFPSWQARTDLISYCAGVAASPDPDDPDAATREAEKMKRREMVVDERLDPYSGRFFPREGRTEILAGVVRLEMGVEEVVRRRTWEVVKERCGGEEQEEWLGALGAWRNGGQGKGQVR</sequence>
<reference evidence="2 3" key="1">
    <citation type="submission" date="2018-08" db="EMBL/GenBank/DDBJ databases">
        <title>Draft genome of the lignicolous fungus Coniochaeta pulveracea.</title>
        <authorList>
            <person name="Borstlap C.J."/>
            <person name="De Witt R.N."/>
            <person name="Botha A."/>
            <person name="Volschenk H."/>
        </authorList>
    </citation>
    <scope>NUCLEOTIDE SEQUENCE [LARGE SCALE GENOMIC DNA]</scope>
    <source>
        <strain evidence="2 3">CAB683</strain>
    </source>
</reference>
<evidence type="ECO:0000313" key="2">
    <source>
        <dbReference type="EMBL" id="RKU39986.1"/>
    </source>
</evidence>
<dbReference type="PANTHER" id="PTHR31905:SF2">
    <property type="entry name" value="PROTEIN MIX23"/>
    <property type="match status" value="1"/>
</dbReference>
<dbReference type="AlphaFoldDB" id="A0A420XWM7"/>
<dbReference type="STRING" id="177199.A0A420XWM7"/>
<comment type="similarity">
    <text evidence="1">Belongs to the MIX23 family.</text>
</comment>
<dbReference type="OrthoDB" id="5593818at2759"/>
<keyword evidence="3" id="KW-1185">Reference proteome</keyword>
<evidence type="ECO:0000256" key="1">
    <source>
        <dbReference type="ARBA" id="ARBA00024204"/>
    </source>
</evidence>
<evidence type="ECO:0008006" key="4">
    <source>
        <dbReference type="Google" id="ProtNLM"/>
    </source>
</evidence>
<dbReference type="Proteomes" id="UP000275385">
    <property type="component" value="Unassembled WGS sequence"/>
</dbReference>
<name>A0A420XWM7_9PEZI</name>
<evidence type="ECO:0000313" key="3">
    <source>
        <dbReference type="Proteomes" id="UP000275385"/>
    </source>
</evidence>
<gene>
    <name evidence="2" type="ORF">DL546_000375</name>
</gene>
<dbReference type="GO" id="GO:0005758">
    <property type="term" value="C:mitochondrial intermembrane space"/>
    <property type="evidence" value="ECO:0007669"/>
    <property type="project" value="InterPro"/>
</dbReference>
<organism evidence="2 3">
    <name type="scientific">Coniochaeta pulveracea</name>
    <dbReference type="NCBI Taxonomy" id="177199"/>
    <lineage>
        <taxon>Eukaryota</taxon>
        <taxon>Fungi</taxon>
        <taxon>Dikarya</taxon>
        <taxon>Ascomycota</taxon>
        <taxon>Pezizomycotina</taxon>
        <taxon>Sordariomycetes</taxon>
        <taxon>Sordariomycetidae</taxon>
        <taxon>Coniochaetales</taxon>
        <taxon>Coniochaetaceae</taxon>
        <taxon>Coniochaeta</taxon>
    </lineage>
</organism>
<comment type="caution">
    <text evidence="2">The sequence shown here is derived from an EMBL/GenBank/DDBJ whole genome shotgun (WGS) entry which is preliminary data.</text>
</comment>
<dbReference type="PIRSF" id="PIRSF022603">
    <property type="entry name" value="UCP022603"/>
    <property type="match status" value="1"/>
</dbReference>
<dbReference type="InterPro" id="IPR019171">
    <property type="entry name" value="MIX23"/>
</dbReference>
<dbReference type="PANTHER" id="PTHR31905">
    <property type="entry name" value="COILED-COIL DOMAIN-CONTAINING PROTEIN 58"/>
    <property type="match status" value="1"/>
</dbReference>
<dbReference type="EMBL" id="QVQW01000128">
    <property type="protein sequence ID" value="RKU39986.1"/>
    <property type="molecule type" value="Genomic_DNA"/>
</dbReference>
<protein>
    <recommendedName>
        <fullName evidence="4">Caffeine-induced death protein 2</fullName>
    </recommendedName>
</protein>
<dbReference type="Pfam" id="PF09774">
    <property type="entry name" value="MIX23"/>
    <property type="match status" value="1"/>
</dbReference>
<dbReference type="InterPro" id="IPR016805">
    <property type="entry name" value="MIX23_fungal"/>
</dbReference>
<accession>A0A420XWM7</accession>
<proteinExistence type="inferred from homology"/>